<dbReference type="Proteomes" id="UP000002892">
    <property type="component" value="Chromosome"/>
</dbReference>
<name>I4D5X2_DESAJ</name>
<protein>
    <recommendedName>
        <fullName evidence="4">Copper-sensing transcriptional repressor CsoR</fullName>
    </recommendedName>
</protein>
<evidence type="ECO:0000256" key="1">
    <source>
        <dbReference type="SAM" id="MobiDB-lite"/>
    </source>
</evidence>
<dbReference type="eggNOG" id="COG1937">
    <property type="taxonomic scope" value="Bacteria"/>
</dbReference>
<evidence type="ECO:0000313" key="3">
    <source>
        <dbReference type="Proteomes" id="UP000002892"/>
    </source>
</evidence>
<dbReference type="Pfam" id="PF02583">
    <property type="entry name" value="Trns_repr_metal"/>
    <property type="match status" value="1"/>
</dbReference>
<dbReference type="InterPro" id="IPR038390">
    <property type="entry name" value="Metal_Tscrpt_repr_sf"/>
</dbReference>
<dbReference type="Gene3D" id="1.20.58.1000">
    <property type="entry name" value="Metal-sensitive repressor, helix protomer"/>
    <property type="match status" value="1"/>
</dbReference>
<dbReference type="GO" id="GO:0046872">
    <property type="term" value="F:metal ion binding"/>
    <property type="evidence" value="ECO:0007669"/>
    <property type="project" value="InterPro"/>
</dbReference>
<evidence type="ECO:0008006" key="4">
    <source>
        <dbReference type="Google" id="ProtNLM"/>
    </source>
</evidence>
<dbReference type="GO" id="GO:0045892">
    <property type="term" value="P:negative regulation of DNA-templated transcription"/>
    <property type="evidence" value="ECO:0007669"/>
    <property type="project" value="UniProtKB-ARBA"/>
</dbReference>
<organism evidence="2 3">
    <name type="scientific">Desulfosporosinus acidiphilus (strain DSM 22704 / JCM 16185 / SJ4)</name>
    <dbReference type="NCBI Taxonomy" id="646529"/>
    <lineage>
        <taxon>Bacteria</taxon>
        <taxon>Bacillati</taxon>
        <taxon>Bacillota</taxon>
        <taxon>Clostridia</taxon>
        <taxon>Eubacteriales</taxon>
        <taxon>Desulfitobacteriaceae</taxon>
        <taxon>Desulfosporosinus</taxon>
    </lineage>
</organism>
<dbReference type="GO" id="GO:0003677">
    <property type="term" value="F:DNA binding"/>
    <property type="evidence" value="ECO:0007669"/>
    <property type="project" value="InterPro"/>
</dbReference>
<dbReference type="EMBL" id="CP003639">
    <property type="protein sequence ID" value="AFM41196.1"/>
    <property type="molecule type" value="Genomic_DNA"/>
</dbReference>
<keyword evidence="3" id="KW-1185">Reference proteome</keyword>
<evidence type="ECO:0000313" key="2">
    <source>
        <dbReference type="EMBL" id="AFM41196.1"/>
    </source>
</evidence>
<dbReference type="PANTHER" id="PTHR33677">
    <property type="entry name" value="TRANSCRIPTIONAL REPRESSOR FRMR-RELATED"/>
    <property type="match status" value="1"/>
</dbReference>
<feature type="region of interest" description="Disordered" evidence="1">
    <location>
        <begin position="1"/>
        <end position="35"/>
    </location>
</feature>
<sequence>MARGDSMNSDEKQGHSCPDCYNAKGTSGERLSHHDDKTIKELVTRMNRIEGQIRGIKGMIERHVYCDDVLNQISSAQSALDGAARLLLEKHMKSCVKEQLQNGETEVVDEVLKTIFRMIR</sequence>
<dbReference type="InterPro" id="IPR003735">
    <property type="entry name" value="Metal_Tscrpt_repr"/>
</dbReference>
<gene>
    <name evidence="2" type="ordered locus">Desaci_2237</name>
</gene>
<dbReference type="PANTHER" id="PTHR33677:SF3">
    <property type="entry name" value="COPPER-SENSING TRANSCRIPTIONAL REPRESSOR RICR"/>
    <property type="match status" value="1"/>
</dbReference>
<dbReference type="CDD" id="cd10152">
    <property type="entry name" value="SaCsoR-like_DUF156"/>
    <property type="match status" value="1"/>
</dbReference>
<dbReference type="AlphaFoldDB" id="I4D5X2"/>
<dbReference type="HOGENOM" id="CLU_130332_0_0_9"/>
<dbReference type="STRING" id="646529.Desaci_2237"/>
<reference evidence="2 3" key="1">
    <citation type="journal article" date="2012" name="J. Bacteriol.">
        <title>Complete genome sequences of Desulfosporosinus orientis DSM765T, Desulfosporosinus youngiae DSM17734T, Desulfosporosinus meridiei DSM13257T, and Desulfosporosinus acidiphilus DSM22704T.</title>
        <authorList>
            <person name="Pester M."/>
            <person name="Brambilla E."/>
            <person name="Alazard D."/>
            <person name="Rattei T."/>
            <person name="Weinmaier T."/>
            <person name="Han J."/>
            <person name="Lucas S."/>
            <person name="Lapidus A."/>
            <person name="Cheng J.F."/>
            <person name="Goodwin L."/>
            <person name="Pitluck S."/>
            <person name="Peters L."/>
            <person name="Ovchinnikova G."/>
            <person name="Teshima H."/>
            <person name="Detter J.C."/>
            <person name="Han C.S."/>
            <person name="Tapia R."/>
            <person name="Land M.L."/>
            <person name="Hauser L."/>
            <person name="Kyrpides N.C."/>
            <person name="Ivanova N.N."/>
            <person name="Pagani I."/>
            <person name="Huntmann M."/>
            <person name="Wei C.L."/>
            <person name="Davenport K.W."/>
            <person name="Daligault H."/>
            <person name="Chain P.S."/>
            <person name="Chen A."/>
            <person name="Mavromatis K."/>
            <person name="Markowitz V."/>
            <person name="Szeto E."/>
            <person name="Mikhailova N."/>
            <person name="Pati A."/>
            <person name="Wagner M."/>
            <person name="Woyke T."/>
            <person name="Ollivier B."/>
            <person name="Klenk H.P."/>
            <person name="Spring S."/>
            <person name="Loy A."/>
        </authorList>
    </citation>
    <scope>NUCLEOTIDE SEQUENCE [LARGE SCALE GENOMIC DNA]</scope>
    <source>
        <strain evidence="3">DSM 22704 / JCM 16185 / SJ4</strain>
    </source>
</reference>
<dbReference type="KEGG" id="dai:Desaci_2237"/>
<proteinExistence type="predicted"/>
<accession>I4D5X2</accession>